<dbReference type="EC" id="4.2.-.-" evidence="4"/>
<dbReference type="InterPro" id="IPR004369">
    <property type="entry name" value="Prolyl-tRNA_editing_YbaK/EbsC"/>
</dbReference>
<dbReference type="EMBL" id="CP010849">
    <property type="protein sequence ID" value="AJP01592.1"/>
    <property type="molecule type" value="Genomic_DNA"/>
</dbReference>
<keyword evidence="3 4" id="KW-0456">Lyase</keyword>
<dbReference type="RefSeq" id="WP_044380977.1">
    <property type="nucleotide sequence ID" value="NZ_CP010849.1"/>
</dbReference>
<dbReference type="Proteomes" id="UP000032234">
    <property type="component" value="Chromosome"/>
</dbReference>
<dbReference type="GO" id="GO:0002161">
    <property type="term" value="F:aminoacyl-tRNA deacylase activity"/>
    <property type="evidence" value="ECO:0007669"/>
    <property type="project" value="InterPro"/>
</dbReference>
<gene>
    <name evidence="7" type="ORF">TU94_08865</name>
</gene>
<feature type="compositionally biased region" description="Basic and acidic residues" evidence="5">
    <location>
        <begin position="8"/>
        <end position="18"/>
    </location>
</feature>
<sequence length="182" mass="18501">MAKKAKKQQLDGARETRPGKGGGRRAGGTPATVALAAAGVRHTVHSYEHDPAHPSYGEEAAEAMGVSPDRVFKTLVADVDGTLTVAVVPVAGQLDLKALAAAVGGKRAAMADPALAERTTGYVRGGISPLGQRKKLPTVLDSSAAAHGTICVSAGRRGLEVELAPDDLARLTDAVLAPVGRA</sequence>
<reference evidence="7 8" key="1">
    <citation type="submission" date="2015-02" db="EMBL/GenBank/DDBJ databases">
        <title>Genome sequence of thermotolerant Streptomyces cyaneogriseus subsp. Noncyanogenus NMWT1, the producer of nematocidal antibiotics nemadectin.</title>
        <authorList>
            <person name="Wang H."/>
            <person name="Li C."/>
            <person name="Xiang W."/>
            <person name="Wang X."/>
        </authorList>
    </citation>
    <scope>NUCLEOTIDE SEQUENCE [LARGE SCALE GENOMIC DNA]</scope>
    <source>
        <strain evidence="7 8">NMWT 1</strain>
    </source>
</reference>
<evidence type="ECO:0000313" key="8">
    <source>
        <dbReference type="Proteomes" id="UP000032234"/>
    </source>
</evidence>
<dbReference type="GO" id="GO:0016829">
    <property type="term" value="F:lyase activity"/>
    <property type="evidence" value="ECO:0007669"/>
    <property type="project" value="UniProtKB-KW"/>
</dbReference>
<dbReference type="PIRSF" id="PIRSF006181">
    <property type="entry name" value="EbsC_YbaK"/>
    <property type="match status" value="1"/>
</dbReference>
<dbReference type="STRING" id="477245.TU94_08865"/>
<dbReference type="CDD" id="cd00002">
    <property type="entry name" value="YbaK_deacylase"/>
    <property type="match status" value="1"/>
</dbReference>
<evidence type="ECO:0000256" key="4">
    <source>
        <dbReference type="PIRNR" id="PIRNR006181"/>
    </source>
</evidence>
<protein>
    <recommendedName>
        <fullName evidence="4">Cys-tRNA(Pro)/Cys-tRNA(Cys) deacylase</fullName>
        <ecNumber evidence="4">4.2.-.-</ecNumber>
    </recommendedName>
</protein>
<keyword evidence="8" id="KW-1185">Reference proteome</keyword>
<proteinExistence type="inferred from homology"/>
<dbReference type="GO" id="GO:0006412">
    <property type="term" value="P:translation"/>
    <property type="evidence" value="ECO:0007669"/>
    <property type="project" value="UniProtKB-KW"/>
</dbReference>
<keyword evidence="2 4" id="KW-0648">Protein biosynthesis</keyword>
<dbReference type="PATRIC" id="fig|477245.3.peg.1901"/>
<name>A0A0C5FNY3_9ACTN</name>
<evidence type="ECO:0000256" key="5">
    <source>
        <dbReference type="SAM" id="MobiDB-lite"/>
    </source>
</evidence>
<comment type="similarity">
    <text evidence="1 4">Belongs to the prolyl-tRNA editing family. YbaK/EbsC subfamily.</text>
</comment>
<feature type="domain" description="YbaK/aminoacyl-tRNA synthetase-associated" evidence="6">
    <location>
        <begin position="58"/>
        <end position="171"/>
    </location>
</feature>
<dbReference type="PANTHER" id="PTHR30411">
    <property type="entry name" value="CYTOPLASMIC PROTEIN"/>
    <property type="match status" value="1"/>
</dbReference>
<evidence type="ECO:0000256" key="3">
    <source>
        <dbReference type="ARBA" id="ARBA00023239"/>
    </source>
</evidence>
<dbReference type="KEGG" id="scw:TU94_08865"/>
<dbReference type="AlphaFoldDB" id="A0A0C5FNY3"/>
<accession>A0A0C5FNY3</accession>
<dbReference type="InterPro" id="IPR036754">
    <property type="entry name" value="YbaK/aa-tRNA-synt-asso_dom_sf"/>
</dbReference>
<dbReference type="HOGENOM" id="CLU_094875_1_1_11"/>
<dbReference type="InterPro" id="IPR007214">
    <property type="entry name" value="YbaK/aa-tRNA-synth-assoc-dom"/>
</dbReference>
<dbReference type="PANTHER" id="PTHR30411:SF0">
    <property type="entry name" value="CYS-TRNA(PRO)_CYS-TRNA(CYS) DEACYLASE YBAK"/>
    <property type="match status" value="1"/>
</dbReference>
<organism evidence="7 8">
    <name type="scientific">Streptomyces cyaneogriseus subsp. noncyanogenus</name>
    <dbReference type="NCBI Taxonomy" id="477245"/>
    <lineage>
        <taxon>Bacteria</taxon>
        <taxon>Bacillati</taxon>
        <taxon>Actinomycetota</taxon>
        <taxon>Actinomycetes</taxon>
        <taxon>Kitasatosporales</taxon>
        <taxon>Streptomycetaceae</taxon>
        <taxon>Streptomyces</taxon>
    </lineage>
</organism>
<dbReference type="NCBIfam" id="TIGR00011">
    <property type="entry name" value="YbaK_EbsC"/>
    <property type="match status" value="1"/>
</dbReference>
<dbReference type="SUPFAM" id="SSF55826">
    <property type="entry name" value="YbaK/ProRS associated domain"/>
    <property type="match status" value="1"/>
</dbReference>
<evidence type="ECO:0000256" key="2">
    <source>
        <dbReference type="ARBA" id="ARBA00022917"/>
    </source>
</evidence>
<evidence type="ECO:0000259" key="6">
    <source>
        <dbReference type="Pfam" id="PF04073"/>
    </source>
</evidence>
<evidence type="ECO:0000256" key="1">
    <source>
        <dbReference type="ARBA" id="ARBA00009798"/>
    </source>
</evidence>
<evidence type="ECO:0000313" key="7">
    <source>
        <dbReference type="EMBL" id="AJP01592.1"/>
    </source>
</evidence>
<feature type="region of interest" description="Disordered" evidence="5">
    <location>
        <begin position="1"/>
        <end position="33"/>
    </location>
</feature>
<dbReference type="Pfam" id="PF04073">
    <property type="entry name" value="tRNA_edit"/>
    <property type="match status" value="1"/>
</dbReference>
<dbReference type="Gene3D" id="3.90.960.10">
    <property type="entry name" value="YbaK/aminoacyl-tRNA synthetase-associated domain"/>
    <property type="match status" value="1"/>
</dbReference>